<proteinExistence type="predicted"/>
<dbReference type="GeneID" id="302271557"/>
<protein>
    <submittedName>
        <fullName evidence="1">Uncharacterized protein</fullName>
    </submittedName>
</protein>
<dbReference type="RefSeq" id="WP_147285356.1">
    <property type="nucleotide sequence ID" value="NZ_UGQC01000005.1"/>
</dbReference>
<dbReference type="EMBL" id="UGQC01000005">
    <property type="protein sequence ID" value="STZ74919.1"/>
    <property type="molecule type" value="Genomic_DNA"/>
</dbReference>
<reference evidence="1 2" key="1">
    <citation type="submission" date="2018-06" db="EMBL/GenBank/DDBJ databases">
        <authorList>
            <consortium name="Pathogen Informatics"/>
            <person name="Doyle S."/>
        </authorList>
    </citation>
    <scope>NUCLEOTIDE SEQUENCE [LARGE SCALE GENOMIC DNA]</scope>
    <source>
        <strain evidence="1 2">NCTC7911</strain>
    </source>
</reference>
<accession>A0A378UE21</accession>
<dbReference type="AlphaFoldDB" id="A0A378UE21"/>
<keyword evidence="2" id="KW-1185">Reference proteome</keyword>
<dbReference type="Proteomes" id="UP000254107">
    <property type="component" value="Unassembled WGS sequence"/>
</dbReference>
<name>A0A378UE21_MORLA</name>
<evidence type="ECO:0000313" key="2">
    <source>
        <dbReference type="Proteomes" id="UP000254107"/>
    </source>
</evidence>
<evidence type="ECO:0000313" key="1">
    <source>
        <dbReference type="EMBL" id="STZ74919.1"/>
    </source>
</evidence>
<organism evidence="1 2">
    <name type="scientific">Moraxella lacunata</name>
    <dbReference type="NCBI Taxonomy" id="477"/>
    <lineage>
        <taxon>Bacteria</taxon>
        <taxon>Pseudomonadati</taxon>
        <taxon>Pseudomonadota</taxon>
        <taxon>Gammaproteobacteria</taxon>
        <taxon>Moraxellales</taxon>
        <taxon>Moraxellaceae</taxon>
        <taxon>Moraxella</taxon>
    </lineage>
</organism>
<sequence length="168" mass="18886">MGIAECAPTVKEVLRDLSKGRGLPTCKLESGLDSKTSGSYVTYARASYTPRCPKGYAQGSDGVFYHQGTRPEGRGFNFRVSGGSQNIRITDDEGLWRGRRGDYSQRVCVSGNNNGSHTWYSGSRYGRNSDYRRETHTWYDLVSVMRPDGATYEFTLHVDNAPYSMHRF</sequence>
<gene>
    <name evidence="1" type="ORF">NCTC7911_03100</name>
</gene>